<keyword evidence="3" id="KW-1185">Reference proteome</keyword>
<dbReference type="EMBL" id="KZ293457">
    <property type="protein sequence ID" value="PBK63587.1"/>
    <property type="molecule type" value="Genomic_DNA"/>
</dbReference>
<dbReference type="Proteomes" id="UP000218334">
    <property type="component" value="Unassembled WGS sequence"/>
</dbReference>
<feature type="compositionally biased region" description="Low complexity" evidence="1">
    <location>
        <begin position="246"/>
        <end position="255"/>
    </location>
</feature>
<dbReference type="STRING" id="1076256.A0A2H3BG86"/>
<evidence type="ECO:0008006" key="4">
    <source>
        <dbReference type="Google" id="ProtNLM"/>
    </source>
</evidence>
<name>A0A2H3BG86_9AGAR</name>
<feature type="compositionally biased region" description="Basic and acidic residues" evidence="1">
    <location>
        <begin position="310"/>
        <end position="324"/>
    </location>
</feature>
<organism evidence="2 3">
    <name type="scientific">Armillaria solidipes</name>
    <dbReference type="NCBI Taxonomy" id="1076256"/>
    <lineage>
        <taxon>Eukaryota</taxon>
        <taxon>Fungi</taxon>
        <taxon>Dikarya</taxon>
        <taxon>Basidiomycota</taxon>
        <taxon>Agaricomycotina</taxon>
        <taxon>Agaricomycetes</taxon>
        <taxon>Agaricomycetidae</taxon>
        <taxon>Agaricales</taxon>
        <taxon>Marasmiineae</taxon>
        <taxon>Physalacriaceae</taxon>
        <taxon>Armillaria</taxon>
    </lineage>
</organism>
<dbReference type="AlphaFoldDB" id="A0A2H3BG86"/>
<feature type="region of interest" description="Disordered" evidence="1">
    <location>
        <begin position="1"/>
        <end position="25"/>
    </location>
</feature>
<evidence type="ECO:0000313" key="2">
    <source>
        <dbReference type="EMBL" id="PBK63587.1"/>
    </source>
</evidence>
<accession>A0A2H3BG86</accession>
<evidence type="ECO:0000313" key="3">
    <source>
        <dbReference type="Proteomes" id="UP000218334"/>
    </source>
</evidence>
<sequence length="427" mass="47216">MPQPPPRWRAPDKLPQLTGDADNDAPWLGIKPTMLRPPLPFEGKYNDIERFVGDCFTYFEAFSPFFQPHFQKVAFATSYFEGLAKDWWEFVGLLTTQFHDPTIEEVHEKRMFDLWMGKGPAVTYFQKLEIEVKKAGRWGDDQARGLMVKAIRLGVPDSYTNTITNSGQNIPSSYNDWRRCILIMYKERQKKWVFDQTAGISQNPAPSPQRATAILPPATTKQVARQSINDDENDSDLHPRDDGCDAGDAAATTGRSSRRESRGGDPASQGTTRALKSKQPSPPSLGPVQETLKGPSQLPARAQAKAAEPAGHRVESPKKTKDDNTSTLNVMATEHPTRAIPGPEMGIKNGPPTLKGTGKTGNTAFAAQVEPDMLPTSGPSMRCATHCSILILKQQDEEAEEAALAANILYQRQSIDWPADKSRQSID</sequence>
<protein>
    <recommendedName>
        <fullName evidence="4">Retrotransposon gag domain-containing protein</fullName>
    </recommendedName>
</protein>
<proteinExistence type="predicted"/>
<evidence type="ECO:0000256" key="1">
    <source>
        <dbReference type="SAM" id="MobiDB-lite"/>
    </source>
</evidence>
<feature type="compositionally biased region" description="Low complexity" evidence="1">
    <location>
        <begin position="300"/>
        <end position="309"/>
    </location>
</feature>
<feature type="region of interest" description="Disordered" evidence="1">
    <location>
        <begin position="219"/>
        <end position="326"/>
    </location>
</feature>
<reference evidence="3" key="1">
    <citation type="journal article" date="2017" name="Nat. Ecol. Evol.">
        <title>Genome expansion and lineage-specific genetic innovations in the forest pathogenic fungi Armillaria.</title>
        <authorList>
            <person name="Sipos G."/>
            <person name="Prasanna A.N."/>
            <person name="Walter M.C."/>
            <person name="O'Connor E."/>
            <person name="Balint B."/>
            <person name="Krizsan K."/>
            <person name="Kiss B."/>
            <person name="Hess J."/>
            <person name="Varga T."/>
            <person name="Slot J."/>
            <person name="Riley R."/>
            <person name="Boka B."/>
            <person name="Rigling D."/>
            <person name="Barry K."/>
            <person name="Lee J."/>
            <person name="Mihaltcheva S."/>
            <person name="LaButti K."/>
            <person name="Lipzen A."/>
            <person name="Waldron R."/>
            <person name="Moloney N.M."/>
            <person name="Sperisen C."/>
            <person name="Kredics L."/>
            <person name="Vagvoelgyi C."/>
            <person name="Patrignani A."/>
            <person name="Fitzpatrick D."/>
            <person name="Nagy I."/>
            <person name="Doyle S."/>
            <person name="Anderson J.B."/>
            <person name="Grigoriev I.V."/>
            <person name="Gueldener U."/>
            <person name="Muensterkoetter M."/>
            <person name="Nagy L.G."/>
        </authorList>
    </citation>
    <scope>NUCLEOTIDE SEQUENCE [LARGE SCALE GENOMIC DNA]</scope>
    <source>
        <strain evidence="3">28-4</strain>
    </source>
</reference>
<gene>
    <name evidence="2" type="ORF">ARMSODRAFT_1023789</name>
</gene>